<dbReference type="AlphaFoldDB" id="A0A9E6TX11"/>
<keyword evidence="3" id="KW-1185">Reference proteome</keyword>
<evidence type="ECO:0000313" key="3">
    <source>
        <dbReference type="Proteomes" id="UP000633418"/>
    </source>
</evidence>
<feature type="transmembrane region" description="Helical" evidence="1">
    <location>
        <begin position="91"/>
        <end position="110"/>
    </location>
</feature>
<name>A0A9E6TX11_9PSED</name>
<dbReference type="RefSeq" id="WP_186656239.1">
    <property type="nucleotide sequence ID" value="NZ_CP077095.1"/>
</dbReference>
<proteinExistence type="predicted"/>
<dbReference type="Proteomes" id="UP000633418">
    <property type="component" value="Chromosome"/>
</dbReference>
<accession>A0A9E6TX11</accession>
<feature type="transmembrane region" description="Helical" evidence="1">
    <location>
        <begin position="116"/>
        <end position="138"/>
    </location>
</feature>
<reference evidence="2 3" key="2">
    <citation type="journal article" date="2021" name="Microorganisms">
        <title>The Ever-Expanding Pseudomonas Genus: Description of 43 New Species and Partition of the Pseudomonas putida Group.</title>
        <authorList>
            <person name="Girard L."/>
            <person name="Lood C."/>
            <person name="Hofte M."/>
            <person name="Vandamme P."/>
            <person name="Rokni-Zadeh H."/>
            <person name="van Noort V."/>
            <person name="Lavigne R."/>
            <person name="De Mot R."/>
        </authorList>
    </citation>
    <scope>NUCLEOTIDE SEQUENCE [LARGE SCALE GENOMIC DNA]</scope>
    <source>
        <strain evidence="2 3">RW9S1A</strain>
    </source>
</reference>
<gene>
    <name evidence="2" type="ORF">HU772_022580</name>
</gene>
<organism evidence="2 3">
    <name type="scientific">Pseudomonas xantholysinigenes</name>
    <dbReference type="NCBI Taxonomy" id="2745490"/>
    <lineage>
        <taxon>Bacteria</taxon>
        <taxon>Pseudomonadati</taxon>
        <taxon>Pseudomonadota</taxon>
        <taxon>Gammaproteobacteria</taxon>
        <taxon>Pseudomonadales</taxon>
        <taxon>Pseudomonadaceae</taxon>
        <taxon>Pseudomonas</taxon>
    </lineage>
</organism>
<evidence type="ECO:0000256" key="1">
    <source>
        <dbReference type="SAM" id="Phobius"/>
    </source>
</evidence>
<keyword evidence="1" id="KW-0812">Transmembrane</keyword>
<reference evidence="2 3" key="1">
    <citation type="journal article" date="2020" name="Microorganisms">
        <title>Reliable Identification of Environmental Pseudomonas Isolates Using the rpoD Gene.</title>
        <authorList>
            <consortium name="The Broad Institute Genome Sequencing Platform"/>
            <person name="Girard L."/>
            <person name="Lood C."/>
            <person name="Rokni-Zadeh H."/>
            <person name="van Noort V."/>
            <person name="Lavigne R."/>
            <person name="De Mot R."/>
        </authorList>
    </citation>
    <scope>NUCLEOTIDE SEQUENCE [LARGE SCALE GENOMIC DNA]</scope>
    <source>
        <strain evidence="2 3">RW9S1A</strain>
    </source>
</reference>
<sequence length="149" mass="17090">MNKDMASKYVWWGWGGLDAIYILNYIVRELLQGDFPFYTDALSALNIIEDHGGYAAVLMAFGWGLQLSVFASCVLLLRGSRWGRRLVWLQLPFRLFLLLPSASVLFIYLGSHFSRASVTFFLLVVASELAKVWSLWFFNERKLRNLDAA</sequence>
<keyword evidence="1" id="KW-0472">Membrane</keyword>
<feature type="transmembrane region" description="Helical" evidence="1">
    <location>
        <begin position="9"/>
        <end position="27"/>
    </location>
</feature>
<feature type="transmembrane region" description="Helical" evidence="1">
    <location>
        <begin position="54"/>
        <end position="79"/>
    </location>
</feature>
<dbReference type="KEGG" id="pxn:HU772_022580"/>
<dbReference type="EMBL" id="CP077095">
    <property type="protein sequence ID" value="QXI38077.1"/>
    <property type="molecule type" value="Genomic_DNA"/>
</dbReference>
<evidence type="ECO:0000313" key="2">
    <source>
        <dbReference type="EMBL" id="QXI38077.1"/>
    </source>
</evidence>
<protein>
    <submittedName>
        <fullName evidence="2">Uncharacterized protein</fullName>
    </submittedName>
</protein>
<keyword evidence="1" id="KW-1133">Transmembrane helix</keyword>